<name>A0A1G9Z479_9EURY</name>
<dbReference type="Gene3D" id="2.102.10.10">
    <property type="entry name" value="Rieske [2Fe-2S] iron-sulphur domain"/>
    <property type="match status" value="1"/>
</dbReference>
<dbReference type="RefSeq" id="WP_089735005.1">
    <property type="nucleotide sequence ID" value="NZ_FNIA01000018.1"/>
</dbReference>
<dbReference type="PROSITE" id="PS51318">
    <property type="entry name" value="TAT"/>
    <property type="match status" value="1"/>
</dbReference>
<dbReference type="OrthoDB" id="5623at2157"/>
<proteinExistence type="predicted"/>
<dbReference type="PROSITE" id="PS51296">
    <property type="entry name" value="RIESKE"/>
    <property type="match status" value="1"/>
</dbReference>
<organism evidence="7 8">
    <name type="scientific">Haloarchaeobius iranensis</name>
    <dbReference type="NCBI Taxonomy" id="996166"/>
    <lineage>
        <taxon>Archaea</taxon>
        <taxon>Methanobacteriati</taxon>
        <taxon>Methanobacteriota</taxon>
        <taxon>Stenosarchaea group</taxon>
        <taxon>Halobacteria</taxon>
        <taxon>Halobacteriales</taxon>
        <taxon>Halorubellaceae</taxon>
        <taxon>Haloarchaeobius</taxon>
    </lineage>
</organism>
<keyword evidence="3" id="KW-0408">Iron</keyword>
<dbReference type="GO" id="GO:0051537">
    <property type="term" value="F:2 iron, 2 sulfur cluster binding"/>
    <property type="evidence" value="ECO:0007669"/>
    <property type="project" value="UniProtKB-KW"/>
</dbReference>
<evidence type="ECO:0000256" key="4">
    <source>
        <dbReference type="ARBA" id="ARBA00023014"/>
    </source>
</evidence>
<evidence type="ECO:0000256" key="2">
    <source>
        <dbReference type="ARBA" id="ARBA00022723"/>
    </source>
</evidence>
<keyword evidence="5" id="KW-1015">Disulfide bond</keyword>
<dbReference type="SUPFAM" id="SSF50022">
    <property type="entry name" value="ISP domain"/>
    <property type="match status" value="1"/>
</dbReference>
<protein>
    <recommendedName>
        <fullName evidence="6">Rieske domain-containing protein</fullName>
    </recommendedName>
</protein>
<keyword evidence="8" id="KW-1185">Reference proteome</keyword>
<dbReference type="InterPro" id="IPR006311">
    <property type="entry name" value="TAT_signal"/>
</dbReference>
<dbReference type="InterPro" id="IPR014349">
    <property type="entry name" value="Rieske_Fe-S_prot"/>
</dbReference>
<evidence type="ECO:0000256" key="3">
    <source>
        <dbReference type="ARBA" id="ARBA00023004"/>
    </source>
</evidence>
<keyword evidence="4" id="KW-0411">Iron-sulfur</keyword>
<dbReference type="AlphaFoldDB" id="A0A1G9Z479"/>
<evidence type="ECO:0000259" key="6">
    <source>
        <dbReference type="PROSITE" id="PS51296"/>
    </source>
</evidence>
<dbReference type="PANTHER" id="PTHR10134">
    <property type="entry name" value="CYTOCHROME B-C1 COMPLEX SUBUNIT RIESKE, MITOCHONDRIAL"/>
    <property type="match status" value="1"/>
</dbReference>
<evidence type="ECO:0000313" key="8">
    <source>
        <dbReference type="Proteomes" id="UP000199370"/>
    </source>
</evidence>
<evidence type="ECO:0000313" key="7">
    <source>
        <dbReference type="EMBL" id="SDN16152.1"/>
    </source>
</evidence>
<dbReference type="Proteomes" id="UP000199370">
    <property type="component" value="Unassembled WGS sequence"/>
</dbReference>
<sequence>MDSDKYPTESDRRRFVKGVAGGAAMAAISTAAGAAIEGTTTGIGTGGGTVTYRAAKNTDGPAPRGLPQIPLELDDEGYLKGVWPESEERELEDGSTITVAEMELGGVTYSTQWFQYCGCQTFQNVQPDGDYDNYMRYSANTRLGWQSDQTSIGERVHVDHFEDYAEWGNGIGDDGYGKPANCTWRSEDVDSEETLPIQVIRSARVERAAEEDEWLAASTVDGFIAFLNKCTHFCCIPGFKDSADAPKFGAANKSYCGCHQSVYDPFEVVERSFTALPRPNDDG</sequence>
<keyword evidence="1" id="KW-0001">2Fe-2S</keyword>
<accession>A0A1G9Z479</accession>
<feature type="domain" description="Rieske" evidence="6">
    <location>
        <begin position="197"/>
        <end position="283"/>
    </location>
</feature>
<evidence type="ECO:0000256" key="5">
    <source>
        <dbReference type="ARBA" id="ARBA00023157"/>
    </source>
</evidence>
<dbReference type="InterPro" id="IPR036922">
    <property type="entry name" value="Rieske_2Fe-2S_sf"/>
</dbReference>
<dbReference type="STRING" id="996166.SAMN05192554_1182"/>
<dbReference type="EMBL" id="FNIA01000018">
    <property type="protein sequence ID" value="SDN16152.1"/>
    <property type="molecule type" value="Genomic_DNA"/>
</dbReference>
<gene>
    <name evidence="7" type="ORF">SAMN05192554_1182</name>
</gene>
<dbReference type="InterPro" id="IPR017941">
    <property type="entry name" value="Rieske_2Fe-2S"/>
</dbReference>
<keyword evidence="2" id="KW-0479">Metal-binding</keyword>
<dbReference type="GO" id="GO:0046872">
    <property type="term" value="F:metal ion binding"/>
    <property type="evidence" value="ECO:0007669"/>
    <property type="project" value="UniProtKB-KW"/>
</dbReference>
<reference evidence="7 8" key="1">
    <citation type="submission" date="2016-10" db="EMBL/GenBank/DDBJ databases">
        <authorList>
            <person name="de Groot N.N."/>
        </authorList>
    </citation>
    <scope>NUCLEOTIDE SEQUENCE [LARGE SCALE GENOMIC DNA]</scope>
    <source>
        <strain evidence="8">EB21,IBRC-M 10013,KCTC 4048</strain>
    </source>
</reference>
<evidence type="ECO:0000256" key="1">
    <source>
        <dbReference type="ARBA" id="ARBA00022714"/>
    </source>
</evidence>